<dbReference type="Gene3D" id="1.20.1260.10">
    <property type="match status" value="1"/>
</dbReference>
<dbReference type="PROSITE" id="PS51257">
    <property type="entry name" value="PROKAR_LIPOPROTEIN"/>
    <property type="match status" value="1"/>
</dbReference>
<dbReference type="AlphaFoldDB" id="A0A542XUV1"/>
<keyword evidence="1" id="KW-0732">Signal</keyword>
<dbReference type="InterPro" id="IPR005183">
    <property type="entry name" value="DUF305_CopM-like"/>
</dbReference>
<evidence type="ECO:0000313" key="5">
    <source>
        <dbReference type="Proteomes" id="UP000315983"/>
    </source>
</evidence>
<evidence type="ECO:0000313" key="6">
    <source>
        <dbReference type="Proteomes" id="UP000677457"/>
    </source>
</evidence>
<name>A0A542XUV1_SALAC</name>
<protein>
    <submittedName>
        <fullName evidence="4">Uncharacterized protein (DUF305 family)</fullName>
    </submittedName>
</protein>
<reference evidence="3 6" key="2">
    <citation type="submission" date="2021-03" db="EMBL/GenBank/DDBJ databases">
        <title>Whole genome shotgun sequence of Salinispora arenicola NBRC 105043.</title>
        <authorList>
            <person name="Komaki H."/>
            <person name="Tamura T."/>
        </authorList>
    </citation>
    <scope>NUCLEOTIDE SEQUENCE [LARGE SCALE GENOMIC DNA]</scope>
    <source>
        <strain evidence="3 6">NBRC 105043</strain>
    </source>
</reference>
<accession>A0A542XUV1</accession>
<dbReference type="EMBL" id="BOQM01000025">
    <property type="protein sequence ID" value="GIM86520.1"/>
    <property type="molecule type" value="Genomic_DNA"/>
</dbReference>
<sequence length="191" mass="20250">MRRLLLVALLTTAALLAGCAGTAERRDTRAEVGDEVPAATSMNEADIRFLQAMAAHTEQSVEIARSVQDRIDDPEIKILVGAVKATEFDEHVMTRAWLQAVDSDPAATAPAQDAGRAITDGGLARLRGTPDAAVDAVLCELLGTHHRIAAEFARSHAEAGTSPEVLAYARRVERSRTAGAELLDRLSAGDA</sequence>
<organism evidence="4 5">
    <name type="scientific">Salinispora arenicola</name>
    <dbReference type="NCBI Taxonomy" id="168697"/>
    <lineage>
        <taxon>Bacteria</taxon>
        <taxon>Bacillati</taxon>
        <taxon>Actinomycetota</taxon>
        <taxon>Actinomycetes</taxon>
        <taxon>Micromonosporales</taxon>
        <taxon>Micromonosporaceae</taxon>
        <taxon>Salinispora</taxon>
    </lineage>
</organism>
<evidence type="ECO:0000256" key="1">
    <source>
        <dbReference type="SAM" id="SignalP"/>
    </source>
</evidence>
<feature type="signal peptide" evidence="1">
    <location>
        <begin position="1"/>
        <end position="19"/>
    </location>
</feature>
<dbReference type="GeneID" id="93773853"/>
<comment type="caution">
    <text evidence="4">The sequence shown here is derived from an EMBL/GenBank/DDBJ whole genome shotgun (WGS) entry which is preliminary data.</text>
</comment>
<dbReference type="EMBL" id="VFOL01000001">
    <property type="protein sequence ID" value="TQL39473.1"/>
    <property type="molecule type" value="Genomic_DNA"/>
</dbReference>
<evidence type="ECO:0000313" key="3">
    <source>
        <dbReference type="EMBL" id="GIM86520.1"/>
    </source>
</evidence>
<feature type="domain" description="DUF305" evidence="2">
    <location>
        <begin position="46"/>
        <end position="183"/>
    </location>
</feature>
<keyword evidence="6" id="KW-1185">Reference proteome</keyword>
<dbReference type="RefSeq" id="WP_029024111.1">
    <property type="nucleotide sequence ID" value="NZ_BOQM01000025.1"/>
</dbReference>
<gene>
    <name evidence="4" type="ORF">FB564_4728</name>
    <name evidence="3" type="ORF">Sar04_32560</name>
</gene>
<evidence type="ECO:0000259" key="2">
    <source>
        <dbReference type="Pfam" id="PF03713"/>
    </source>
</evidence>
<feature type="chain" id="PRO_5039258608" evidence="1">
    <location>
        <begin position="20"/>
        <end position="191"/>
    </location>
</feature>
<evidence type="ECO:0000313" key="4">
    <source>
        <dbReference type="EMBL" id="TQL39473.1"/>
    </source>
</evidence>
<dbReference type="Proteomes" id="UP000677457">
    <property type="component" value="Unassembled WGS sequence"/>
</dbReference>
<dbReference type="Pfam" id="PF03713">
    <property type="entry name" value="DUF305"/>
    <property type="match status" value="1"/>
</dbReference>
<proteinExistence type="predicted"/>
<reference evidence="4 5" key="1">
    <citation type="submission" date="2019-06" db="EMBL/GenBank/DDBJ databases">
        <title>Sequencing the genomes of 1000 actinobacteria strains.</title>
        <authorList>
            <person name="Klenk H.-P."/>
        </authorList>
    </citation>
    <scope>NUCLEOTIDE SEQUENCE [LARGE SCALE GENOMIC DNA]</scope>
    <source>
        <strain evidence="4 5">DSM 44819</strain>
    </source>
</reference>
<dbReference type="Proteomes" id="UP000315983">
    <property type="component" value="Unassembled WGS sequence"/>
</dbReference>
<dbReference type="InterPro" id="IPR012347">
    <property type="entry name" value="Ferritin-like"/>
</dbReference>